<comment type="caution">
    <text evidence="1">The sequence shown here is derived from an EMBL/GenBank/DDBJ whole genome shotgun (WGS) entry which is preliminary data.</text>
</comment>
<gene>
    <name evidence="1" type="ORF">PBS003_LOCUS3551</name>
</gene>
<sequence>MDASGSEKLIWTTNNDVYTASVKGVVTEMGLQDGEKLPLVSKDLGSCEVYPQKVQHNSNGRYVVICGDGEYIIFTATGTGDYVIPSLCLLASRVFVLRYNKEVVACSFAAGTNSPDEGIDGAFDLLHEISEKNGTGP</sequence>
<protein>
    <recommendedName>
        <fullName evidence="3">Profilin</fullName>
    </recommendedName>
</protein>
<dbReference type="EMBL" id="CAKKTJ010000160">
    <property type="protein sequence ID" value="CAH0476782.1"/>
    <property type="molecule type" value="Genomic_DNA"/>
</dbReference>
<dbReference type="Proteomes" id="UP001160483">
    <property type="component" value="Unassembled WGS sequence"/>
</dbReference>
<organism evidence="1 2">
    <name type="scientific">Peronospora belbahrii</name>
    <dbReference type="NCBI Taxonomy" id="622444"/>
    <lineage>
        <taxon>Eukaryota</taxon>
        <taxon>Sar</taxon>
        <taxon>Stramenopiles</taxon>
        <taxon>Oomycota</taxon>
        <taxon>Peronosporomycetes</taxon>
        <taxon>Peronosporales</taxon>
        <taxon>Peronosporaceae</taxon>
        <taxon>Peronospora</taxon>
    </lineage>
</organism>
<evidence type="ECO:0000313" key="2">
    <source>
        <dbReference type="Proteomes" id="UP001160483"/>
    </source>
</evidence>
<evidence type="ECO:0008006" key="3">
    <source>
        <dbReference type="Google" id="ProtNLM"/>
    </source>
</evidence>
<evidence type="ECO:0000313" key="1">
    <source>
        <dbReference type="EMBL" id="CAH0476782.1"/>
    </source>
</evidence>
<reference evidence="1" key="1">
    <citation type="submission" date="2021-11" db="EMBL/GenBank/DDBJ databases">
        <authorList>
            <person name="Islam A."/>
            <person name="Islam S."/>
            <person name="Flora M.S."/>
            <person name="Rahman M."/>
            <person name="Ziaur R.M."/>
            <person name="Epstein J.H."/>
            <person name="Hassan M."/>
            <person name="Klassen M."/>
            <person name="Woodard K."/>
            <person name="Webb A."/>
            <person name="Webby R.J."/>
            <person name="El Zowalaty M.E."/>
        </authorList>
    </citation>
    <scope>NUCLEOTIDE SEQUENCE</scope>
    <source>
        <strain evidence="1">Pbs3</strain>
    </source>
</reference>
<proteinExistence type="predicted"/>
<accession>A0AAU9KR61</accession>
<name>A0AAU9KR61_9STRA</name>
<dbReference type="AlphaFoldDB" id="A0AAU9KR61"/>